<dbReference type="GO" id="GO:0003735">
    <property type="term" value="F:structural constituent of ribosome"/>
    <property type="evidence" value="ECO:0007669"/>
    <property type="project" value="InterPro"/>
</dbReference>
<dbReference type="Pfam" id="PF01649">
    <property type="entry name" value="Ribosomal_S20p"/>
    <property type="match status" value="1"/>
</dbReference>
<dbReference type="Gene3D" id="1.20.58.110">
    <property type="entry name" value="Ribosomal protein S20"/>
    <property type="match status" value="1"/>
</dbReference>
<evidence type="ECO:0000256" key="1">
    <source>
        <dbReference type="ARBA" id="ARBA00003134"/>
    </source>
</evidence>
<organism evidence="8">
    <name type="scientific">hydrothermal vent metagenome</name>
    <dbReference type="NCBI Taxonomy" id="652676"/>
    <lineage>
        <taxon>unclassified sequences</taxon>
        <taxon>metagenomes</taxon>
        <taxon>ecological metagenomes</taxon>
    </lineage>
</organism>
<evidence type="ECO:0000256" key="5">
    <source>
        <dbReference type="ARBA" id="ARBA00022980"/>
    </source>
</evidence>
<keyword evidence="3" id="KW-0699">rRNA-binding</keyword>
<evidence type="ECO:0000256" key="7">
    <source>
        <dbReference type="SAM" id="MobiDB-lite"/>
    </source>
</evidence>
<dbReference type="EMBL" id="UOEX01000360">
    <property type="protein sequence ID" value="VAW40953.1"/>
    <property type="molecule type" value="Genomic_DNA"/>
</dbReference>
<dbReference type="FunFam" id="1.20.58.110:FF:000001">
    <property type="entry name" value="30S ribosomal protein S20"/>
    <property type="match status" value="1"/>
</dbReference>
<comment type="function">
    <text evidence="1">Binds directly to 16S ribosomal RNA.</text>
</comment>
<evidence type="ECO:0000256" key="4">
    <source>
        <dbReference type="ARBA" id="ARBA00022884"/>
    </source>
</evidence>
<dbReference type="GO" id="GO:0006412">
    <property type="term" value="P:translation"/>
    <property type="evidence" value="ECO:0007669"/>
    <property type="project" value="InterPro"/>
</dbReference>
<dbReference type="PANTHER" id="PTHR33398">
    <property type="entry name" value="30S RIBOSOMAL PROTEIN S20"/>
    <property type="match status" value="1"/>
</dbReference>
<evidence type="ECO:0000313" key="8">
    <source>
        <dbReference type="EMBL" id="VAW40953.1"/>
    </source>
</evidence>
<keyword evidence="5 8" id="KW-0689">Ribosomal protein</keyword>
<evidence type="ECO:0000256" key="2">
    <source>
        <dbReference type="ARBA" id="ARBA00007634"/>
    </source>
</evidence>
<protein>
    <submittedName>
        <fullName evidence="8">SSU ribosomal protein S20p</fullName>
    </submittedName>
</protein>
<dbReference type="GO" id="GO:0005829">
    <property type="term" value="C:cytosol"/>
    <property type="evidence" value="ECO:0007669"/>
    <property type="project" value="TreeGrafter"/>
</dbReference>
<comment type="similarity">
    <text evidence="2">Belongs to the bacterial ribosomal protein bS20 family.</text>
</comment>
<proteinExistence type="inferred from homology"/>
<name>A0A3B0VL49_9ZZZZ</name>
<gene>
    <name evidence="8" type="ORF">MNBD_DELTA03-236</name>
</gene>
<dbReference type="SUPFAM" id="SSF46992">
    <property type="entry name" value="Ribosomal protein S20"/>
    <property type="match status" value="1"/>
</dbReference>
<dbReference type="GO" id="GO:0070181">
    <property type="term" value="F:small ribosomal subunit rRNA binding"/>
    <property type="evidence" value="ECO:0007669"/>
    <property type="project" value="TreeGrafter"/>
</dbReference>
<dbReference type="HAMAP" id="MF_00500">
    <property type="entry name" value="Ribosomal_bS20"/>
    <property type="match status" value="1"/>
</dbReference>
<reference evidence="8" key="1">
    <citation type="submission" date="2018-06" db="EMBL/GenBank/DDBJ databases">
        <authorList>
            <person name="Zhirakovskaya E."/>
        </authorList>
    </citation>
    <scope>NUCLEOTIDE SEQUENCE</scope>
</reference>
<evidence type="ECO:0000256" key="6">
    <source>
        <dbReference type="ARBA" id="ARBA00023274"/>
    </source>
</evidence>
<dbReference type="AlphaFoldDB" id="A0A3B0VL49"/>
<dbReference type="NCBIfam" id="TIGR00029">
    <property type="entry name" value="S20"/>
    <property type="match status" value="1"/>
</dbReference>
<dbReference type="GO" id="GO:0015935">
    <property type="term" value="C:small ribosomal subunit"/>
    <property type="evidence" value="ECO:0007669"/>
    <property type="project" value="TreeGrafter"/>
</dbReference>
<dbReference type="PANTHER" id="PTHR33398:SF1">
    <property type="entry name" value="SMALL RIBOSOMAL SUBUNIT PROTEIN BS20C"/>
    <property type="match status" value="1"/>
</dbReference>
<keyword evidence="6" id="KW-0687">Ribonucleoprotein</keyword>
<dbReference type="InterPro" id="IPR036510">
    <property type="entry name" value="Ribosomal_bS20_sf"/>
</dbReference>
<sequence length="93" mass="10287">MANHKSALKRSKQGQVRRLRNRARNSRMKTAVKAVDTAIEENSVEAAQEALRAAIPIIDRVAVKGNLHKKNASRKVSRLTKRVNAFVAAAQQS</sequence>
<accession>A0A3B0VL49</accession>
<dbReference type="InterPro" id="IPR002583">
    <property type="entry name" value="Ribosomal_bS20"/>
</dbReference>
<evidence type="ECO:0000256" key="3">
    <source>
        <dbReference type="ARBA" id="ARBA00022730"/>
    </source>
</evidence>
<keyword evidence="4" id="KW-0694">RNA-binding</keyword>
<feature type="compositionally biased region" description="Basic residues" evidence="7">
    <location>
        <begin position="1"/>
        <end position="27"/>
    </location>
</feature>
<feature type="region of interest" description="Disordered" evidence="7">
    <location>
        <begin position="1"/>
        <end position="29"/>
    </location>
</feature>